<dbReference type="GO" id="GO:0009301">
    <property type="term" value="P:snRNA transcription"/>
    <property type="evidence" value="ECO:0007669"/>
    <property type="project" value="InterPro"/>
</dbReference>
<dbReference type="Proteomes" id="UP001378592">
    <property type="component" value="Unassembled WGS sequence"/>
</dbReference>
<proteinExistence type="predicted"/>
<comment type="caution">
    <text evidence="2">The sequence shown here is derived from an EMBL/GenBank/DDBJ whole genome shotgun (WGS) entry which is preliminary data.</text>
</comment>
<accession>A0AAN9V673</accession>
<reference evidence="2 3" key="1">
    <citation type="submission" date="2024-03" db="EMBL/GenBank/DDBJ databases">
        <title>The genome assembly and annotation of the cricket Gryllus longicercus Weissman &amp; Gray.</title>
        <authorList>
            <person name="Szrajer S."/>
            <person name="Gray D."/>
            <person name="Ylla G."/>
        </authorList>
    </citation>
    <scope>NUCLEOTIDE SEQUENCE [LARGE SCALE GENOMIC DNA]</scope>
    <source>
        <strain evidence="2">DAG 2021-001</strain>
        <tissue evidence="2">Whole body minus gut</tissue>
    </source>
</reference>
<organism evidence="2 3">
    <name type="scientific">Gryllus longicercus</name>
    <dbReference type="NCBI Taxonomy" id="2509291"/>
    <lineage>
        <taxon>Eukaryota</taxon>
        <taxon>Metazoa</taxon>
        <taxon>Ecdysozoa</taxon>
        <taxon>Arthropoda</taxon>
        <taxon>Hexapoda</taxon>
        <taxon>Insecta</taxon>
        <taxon>Pterygota</taxon>
        <taxon>Neoptera</taxon>
        <taxon>Polyneoptera</taxon>
        <taxon>Orthoptera</taxon>
        <taxon>Ensifera</taxon>
        <taxon>Gryllidea</taxon>
        <taxon>Grylloidea</taxon>
        <taxon>Gryllidae</taxon>
        <taxon>Gryllinae</taxon>
        <taxon>Gryllus</taxon>
    </lineage>
</organism>
<dbReference type="EMBL" id="JAZDUA010000642">
    <property type="protein sequence ID" value="KAK7790338.1"/>
    <property type="molecule type" value="Genomic_DNA"/>
</dbReference>
<dbReference type="PANTHER" id="PTHR15132:SF1">
    <property type="entry name" value="SNRNA-ACTIVATING PROTEIN COMPLEX SUBUNIT 2"/>
    <property type="match status" value="1"/>
</dbReference>
<feature type="region of interest" description="Disordered" evidence="1">
    <location>
        <begin position="1"/>
        <end position="68"/>
    </location>
</feature>
<evidence type="ECO:0000313" key="3">
    <source>
        <dbReference type="Proteomes" id="UP001378592"/>
    </source>
</evidence>
<dbReference type="GO" id="GO:0016251">
    <property type="term" value="F:RNA polymerase II general transcription initiation factor activity"/>
    <property type="evidence" value="ECO:0007669"/>
    <property type="project" value="InterPro"/>
</dbReference>
<evidence type="ECO:0000313" key="2">
    <source>
        <dbReference type="EMBL" id="KAK7790338.1"/>
    </source>
</evidence>
<dbReference type="PANTHER" id="PTHR15132">
    <property type="entry name" value="SNRNA-ACTIVATING PROTEIN COMPLEX SUBUNIT 2"/>
    <property type="match status" value="1"/>
</dbReference>
<protein>
    <submittedName>
        <fullName evidence="2">Uncharacterized protein</fullName>
    </submittedName>
</protein>
<dbReference type="GO" id="GO:0016604">
    <property type="term" value="C:nuclear body"/>
    <property type="evidence" value="ECO:0007669"/>
    <property type="project" value="TreeGrafter"/>
</dbReference>
<dbReference type="InterPro" id="IPR021281">
    <property type="entry name" value="SNAPC2"/>
</dbReference>
<name>A0AAN9V673_9ORTH</name>
<sequence length="364" mass="41579">MDEEQVQTIQKTDAPTYSSSEEDADGEIEIQEMQHDVPAKSSSQSVKSPKRNPPRRARQSRARQEPRFNVNTIEEDNDSLSEDEILSDVDAIAAGPSHSQKKKKTPVKLRKGVKRKRDPAFLPRCNNASAFEASWREVDKRRLLVALQRYGILDINQLIKSVPGKTEEEIRKFIAKRWKMARTELRAHLRETRKSKGENSGYLGPVDKWLEELANFYPNYDHYKINPIAHAMLLIWKYEKHPDPSECGGVDFKALYEYMYFMLCGYPPKHLNQPTATFLAETLKNFASRVKNGNWSGIVEHMKSPLKINTSKRPPASEDDVIAALSYSKEKCIEELAKLSGFNPFSIPSNLLKKKDVADNVTLD</sequence>
<dbReference type="InterPro" id="IPR001005">
    <property type="entry name" value="SANT/Myb"/>
</dbReference>
<evidence type="ECO:0000256" key="1">
    <source>
        <dbReference type="SAM" id="MobiDB-lite"/>
    </source>
</evidence>
<dbReference type="AlphaFoldDB" id="A0AAN9V673"/>
<feature type="compositionally biased region" description="Polar residues" evidence="1">
    <location>
        <begin position="1"/>
        <end position="19"/>
    </location>
</feature>
<feature type="compositionally biased region" description="Basic residues" evidence="1">
    <location>
        <begin position="48"/>
        <end position="61"/>
    </location>
</feature>
<gene>
    <name evidence="2" type="ORF">R5R35_003687</name>
</gene>
<dbReference type="CDD" id="cd00167">
    <property type="entry name" value="SANT"/>
    <property type="match status" value="1"/>
</dbReference>
<feature type="compositionally biased region" description="Acidic residues" evidence="1">
    <location>
        <begin position="20"/>
        <end position="30"/>
    </location>
</feature>
<keyword evidence="3" id="KW-1185">Reference proteome</keyword>
<dbReference type="Gene3D" id="1.10.10.60">
    <property type="entry name" value="Homeodomain-like"/>
    <property type="match status" value="1"/>
</dbReference>